<dbReference type="PANTHER" id="PTHR30087">
    <property type="entry name" value="INNER MEMBRANE PROTEIN"/>
    <property type="match status" value="1"/>
</dbReference>
<accession>A0A7V0Z721</accession>
<dbReference type="EMBL" id="DSKY01000022">
    <property type="protein sequence ID" value="HDY59862.1"/>
    <property type="molecule type" value="Genomic_DNA"/>
</dbReference>
<evidence type="ECO:0000313" key="2">
    <source>
        <dbReference type="EMBL" id="HDY59862.1"/>
    </source>
</evidence>
<sequence length="304" mass="36140">MEKPKIILSKCFSYPTRYNGGIVKDDFIEKLKEFVEFDLVCPEMEIGLGVPRPKIIVIMEQKQKRLFQPETNRDLTGTMKEYADRFLEKVKDIDGFVLKSKSPSCGLGSANYYQDNKIVGRTDGFFAEAVKKRFGDLPIETEGRLKNIELREHFLIRIFSFADFRRLKSEKSAKGLVDFHTRYKYLIMTYNQKNLKEMGKIVADGNMKINEKFERYEILFYDAFKRKPSRARHFNTILHIFGYFSKDLNPNERTHFLSLLEKYKKGTVEFRVILEMLKNFAYRLENRYLLEQRYLNPFREELVI</sequence>
<dbReference type="PANTHER" id="PTHR30087:SF0">
    <property type="entry name" value="INNER MEMBRANE PROTEIN"/>
    <property type="match status" value="1"/>
</dbReference>
<proteinExistence type="predicted"/>
<dbReference type="Pfam" id="PF08349">
    <property type="entry name" value="DUF1722"/>
    <property type="match status" value="1"/>
</dbReference>
<name>A0A7V0Z721_UNCW3</name>
<organism evidence="2">
    <name type="scientific">candidate division WOR-3 bacterium</name>
    <dbReference type="NCBI Taxonomy" id="2052148"/>
    <lineage>
        <taxon>Bacteria</taxon>
        <taxon>Bacteria division WOR-3</taxon>
    </lineage>
</organism>
<dbReference type="InterPro" id="IPR007553">
    <property type="entry name" value="2-thiour_desulf"/>
</dbReference>
<protein>
    <submittedName>
        <fullName evidence="2">DUF1722 domain-containing protein</fullName>
    </submittedName>
</protein>
<gene>
    <name evidence="2" type="ORF">ENP86_10000</name>
</gene>
<evidence type="ECO:0000259" key="1">
    <source>
        <dbReference type="Pfam" id="PF08349"/>
    </source>
</evidence>
<dbReference type="AlphaFoldDB" id="A0A7V0Z721"/>
<dbReference type="Pfam" id="PF04463">
    <property type="entry name" value="2-thiour_desulf"/>
    <property type="match status" value="1"/>
</dbReference>
<reference evidence="2" key="1">
    <citation type="journal article" date="2020" name="mSystems">
        <title>Genome- and Community-Level Interaction Insights into Carbon Utilization and Element Cycling Functions of Hydrothermarchaeota in Hydrothermal Sediment.</title>
        <authorList>
            <person name="Zhou Z."/>
            <person name="Liu Y."/>
            <person name="Xu W."/>
            <person name="Pan J."/>
            <person name="Luo Z.H."/>
            <person name="Li M."/>
        </authorList>
    </citation>
    <scope>NUCLEOTIDE SEQUENCE [LARGE SCALE GENOMIC DNA]</scope>
    <source>
        <strain evidence="2">SpSt-258</strain>
    </source>
</reference>
<feature type="domain" description="DUF1722" evidence="1">
    <location>
        <begin position="184"/>
        <end position="298"/>
    </location>
</feature>
<comment type="caution">
    <text evidence="2">The sequence shown here is derived from an EMBL/GenBank/DDBJ whole genome shotgun (WGS) entry which is preliminary data.</text>
</comment>
<dbReference type="InterPro" id="IPR013560">
    <property type="entry name" value="DUF1722"/>
</dbReference>